<evidence type="ECO:0000313" key="7">
    <source>
        <dbReference type="Proteomes" id="UP000231503"/>
    </source>
</evidence>
<evidence type="ECO:0000313" key="6">
    <source>
        <dbReference type="EMBL" id="PIR69883.1"/>
    </source>
</evidence>
<dbReference type="PANTHER" id="PTHR34824:SF1">
    <property type="entry name" value="HEAT-INDUCIBLE TRANSCRIPTION REPRESSOR HRCA"/>
    <property type="match status" value="1"/>
</dbReference>
<dbReference type="InterPro" id="IPR029016">
    <property type="entry name" value="GAF-like_dom_sf"/>
</dbReference>
<dbReference type="Proteomes" id="UP000231503">
    <property type="component" value="Unassembled WGS sequence"/>
</dbReference>
<keyword evidence="2" id="KW-0805">Transcription regulation</keyword>
<gene>
    <name evidence="6" type="ORF">COU47_00390</name>
</gene>
<proteinExistence type="predicted"/>
<dbReference type="GO" id="GO:0045892">
    <property type="term" value="P:negative regulation of DNA-templated transcription"/>
    <property type="evidence" value="ECO:0007669"/>
    <property type="project" value="TreeGrafter"/>
</dbReference>
<dbReference type="InterPro" id="IPR002571">
    <property type="entry name" value="HrcA"/>
</dbReference>
<accession>A0A2H0TEB1</accession>
<feature type="domain" description="Heat-inducible transcription repressor HrcA C-terminal" evidence="5">
    <location>
        <begin position="90"/>
        <end position="211"/>
    </location>
</feature>
<dbReference type="InterPro" id="IPR036388">
    <property type="entry name" value="WH-like_DNA-bd_sf"/>
</dbReference>
<evidence type="ECO:0000256" key="4">
    <source>
        <dbReference type="ARBA" id="ARBA00023163"/>
    </source>
</evidence>
<evidence type="ECO:0000256" key="3">
    <source>
        <dbReference type="ARBA" id="ARBA00023016"/>
    </source>
</evidence>
<dbReference type="AlphaFoldDB" id="A0A2H0TEB1"/>
<keyword evidence="1" id="KW-0678">Repressor</keyword>
<dbReference type="SUPFAM" id="SSF55781">
    <property type="entry name" value="GAF domain-like"/>
    <property type="match status" value="1"/>
</dbReference>
<dbReference type="Gene3D" id="3.30.450.40">
    <property type="match status" value="1"/>
</dbReference>
<keyword evidence="4" id="KW-0804">Transcription</keyword>
<evidence type="ECO:0000256" key="1">
    <source>
        <dbReference type="ARBA" id="ARBA00022491"/>
    </source>
</evidence>
<name>A0A2H0TEB1_9BACT</name>
<dbReference type="EMBL" id="PFCO01000001">
    <property type="protein sequence ID" value="PIR69883.1"/>
    <property type="molecule type" value="Genomic_DNA"/>
</dbReference>
<dbReference type="Gene3D" id="1.10.10.10">
    <property type="entry name" value="Winged helix-like DNA-binding domain superfamily/Winged helix DNA-binding domain"/>
    <property type="match status" value="1"/>
</dbReference>
<dbReference type="PANTHER" id="PTHR34824">
    <property type="entry name" value="HEAT-INDUCIBLE TRANSCRIPTION REPRESSOR HRCA"/>
    <property type="match status" value="1"/>
</dbReference>
<evidence type="ECO:0000256" key="2">
    <source>
        <dbReference type="ARBA" id="ARBA00023015"/>
    </source>
</evidence>
<evidence type="ECO:0000259" key="5">
    <source>
        <dbReference type="Pfam" id="PF01628"/>
    </source>
</evidence>
<dbReference type="SUPFAM" id="SSF46785">
    <property type="entry name" value="Winged helix' DNA-binding domain"/>
    <property type="match status" value="1"/>
</dbReference>
<dbReference type="InterPro" id="IPR021153">
    <property type="entry name" value="HrcA_C"/>
</dbReference>
<organism evidence="6 7">
    <name type="scientific">Candidatus Niyogibacteria bacterium CG10_big_fil_rev_8_21_14_0_10_46_36</name>
    <dbReference type="NCBI Taxonomy" id="1974726"/>
    <lineage>
        <taxon>Bacteria</taxon>
        <taxon>Candidatus Niyogiibacteriota</taxon>
    </lineage>
</organism>
<dbReference type="GO" id="GO:0003677">
    <property type="term" value="F:DNA binding"/>
    <property type="evidence" value="ECO:0007669"/>
    <property type="project" value="InterPro"/>
</dbReference>
<protein>
    <recommendedName>
        <fullName evidence="5">Heat-inducible transcription repressor HrcA C-terminal domain-containing protein</fullName>
    </recommendedName>
</protein>
<comment type="caution">
    <text evidence="6">The sequence shown here is derived from an EMBL/GenBank/DDBJ whole genome shotgun (WGS) entry which is preliminary data.</text>
</comment>
<dbReference type="Pfam" id="PF01628">
    <property type="entry name" value="HrcA"/>
    <property type="match status" value="1"/>
</dbReference>
<keyword evidence="3" id="KW-0346">Stress response</keyword>
<reference evidence="7" key="1">
    <citation type="submission" date="2017-09" db="EMBL/GenBank/DDBJ databases">
        <title>Depth-based differentiation of microbial function through sediment-hosted aquifers and enrichment of novel symbionts in the deep terrestrial subsurface.</title>
        <authorList>
            <person name="Probst A.J."/>
            <person name="Ladd B."/>
            <person name="Jarett J.K."/>
            <person name="Geller-Mcgrath D.E."/>
            <person name="Sieber C.M.K."/>
            <person name="Emerson J.B."/>
            <person name="Anantharaman K."/>
            <person name="Thomas B.C."/>
            <person name="Malmstrom R."/>
            <person name="Stieglmeier M."/>
            <person name="Klingl A."/>
            <person name="Woyke T."/>
            <person name="Ryan C.M."/>
            <person name="Banfield J.F."/>
        </authorList>
    </citation>
    <scope>NUCLEOTIDE SEQUENCE [LARGE SCALE GENOMIC DNA]</scope>
</reference>
<dbReference type="InterPro" id="IPR036390">
    <property type="entry name" value="WH_DNA-bd_sf"/>
</dbReference>
<sequence length="222" mass="25784">MEATDRDFSILEHVIRDYIHTAEPVSSARIARNIRYKASPATVRNIMMRLDDEGYLEQPHTSAGRVPTDKAYRYFVDTILAEESRMRQKEERLPESVPALHRFVHELAEETGLFTMMSLDKNSVLWAGMDELFDEPEFREYDVARAFASFVEEAHDRMKYFYQYESSAPQVFIGKENPFPDGSHFSSVVGRPTRSSIIISIGPKRMDYERATDVIRRFLQSI</sequence>